<dbReference type="GO" id="GO:0005634">
    <property type="term" value="C:nucleus"/>
    <property type="evidence" value="ECO:0007669"/>
    <property type="project" value="TreeGrafter"/>
</dbReference>
<dbReference type="Gene3D" id="1.10.220.10">
    <property type="entry name" value="Annexin"/>
    <property type="match status" value="4"/>
</dbReference>
<comment type="domain">
    <text evidence="4">A pair of annexin repeats may form one binding site for calcium and phospholipid.</text>
</comment>
<dbReference type="GO" id="GO:0005886">
    <property type="term" value="C:plasma membrane"/>
    <property type="evidence" value="ECO:0007669"/>
    <property type="project" value="TreeGrafter"/>
</dbReference>
<dbReference type="PROSITE" id="PS00223">
    <property type="entry name" value="ANNEXIN_1"/>
    <property type="match status" value="1"/>
</dbReference>
<evidence type="ECO:0000313" key="5">
    <source>
        <dbReference type="Proteomes" id="UP000887565"/>
    </source>
</evidence>
<keyword evidence="5" id="KW-1185">Reference proteome</keyword>
<dbReference type="SMART" id="SM00335">
    <property type="entry name" value="ANX"/>
    <property type="match status" value="4"/>
</dbReference>
<keyword evidence="4" id="KW-0111">Calcium/phospholipid-binding</keyword>
<keyword evidence="4" id="KW-0106">Calcium</keyword>
<dbReference type="FunFam" id="1.10.220.10:FF:000004">
    <property type="entry name" value="Annexin"/>
    <property type="match status" value="1"/>
</dbReference>
<organism evidence="5 6">
    <name type="scientific">Romanomermis culicivorax</name>
    <name type="common">Nematode worm</name>
    <dbReference type="NCBI Taxonomy" id="13658"/>
    <lineage>
        <taxon>Eukaryota</taxon>
        <taxon>Metazoa</taxon>
        <taxon>Ecdysozoa</taxon>
        <taxon>Nematoda</taxon>
        <taxon>Enoplea</taxon>
        <taxon>Dorylaimia</taxon>
        <taxon>Mermithida</taxon>
        <taxon>Mermithoidea</taxon>
        <taxon>Mermithidae</taxon>
        <taxon>Romanomermis</taxon>
    </lineage>
</organism>
<dbReference type="Pfam" id="PF00191">
    <property type="entry name" value="Annexin"/>
    <property type="match status" value="4"/>
</dbReference>
<sequence>MPANNVASVQYYRHLPAPTVHPHPNFNAQDDADALKKAMKGFGCDEKVIMNILCNRSSAQRQQIKEAFKLKYGDDLIKEIKSELKGDLEDLIVALLYTPADYDALELYKAMKGLGTDELTLIEIMTTRTNAEILAIKKAYQQAYGKDLEKALADDTSSHFKNFLVSLCNASRDESPHVDQNLAKIQAQQLHDAGATFSQILATQNFAQLKQLFREYALLAQKDMESAVDKDIGGDIKEALLAVVQIAKGKDNYFVNRINNAMKGMGTDDKTLIRVIASRSERDLLTICQEWERQFANSLENAISAETSGKYKDALLLLIKGGQ</sequence>
<comment type="similarity">
    <text evidence="1 4">Belongs to the annexin family.</text>
</comment>
<dbReference type="AlphaFoldDB" id="A0A915K404"/>
<evidence type="ECO:0000256" key="2">
    <source>
        <dbReference type="ARBA" id="ARBA00022737"/>
    </source>
</evidence>
<dbReference type="InterPro" id="IPR018252">
    <property type="entry name" value="Annexin_repeat_CS"/>
</dbReference>
<dbReference type="PRINTS" id="PR00196">
    <property type="entry name" value="ANNEXIN"/>
</dbReference>
<dbReference type="GO" id="GO:0005544">
    <property type="term" value="F:calcium-dependent phospholipid binding"/>
    <property type="evidence" value="ECO:0007669"/>
    <property type="project" value="UniProtKB-KW"/>
</dbReference>
<keyword evidence="3 4" id="KW-0041">Annexin</keyword>
<dbReference type="Proteomes" id="UP000887565">
    <property type="component" value="Unplaced"/>
</dbReference>
<dbReference type="GO" id="GO:0005737">
    <property type="term" value="C:cytoplasm"/>
    <property type="evidence" value="ECO:0007669"/>
    <property type="project" value="TreeGrafter"/>
</dbReference>
<dbReference type="PANTHER" id="PTHR10502">
    <property type="entry name" value="ANNEXIN"/>
    <property type="match status" value="1"/>
</dbReference>
<dbReference type="InterPro" id="IPR001464">
    <property type="entry name" value="Annexin"/>
</dbReference>
<evidence type="ECO:0000256" key="1">
    <source>
        <dbReference type="ARBA" id="ARBA00007831"/>
    </source>
</evidence>
<dbReference type="GO" id="GO:0012506">
    <property type="term" value="C:vesicle membrane"/>
    <property type="evidence" value="ECO:0007669"/>
    <property type="project" value="TreeGrafter"/>
</dbReference>
<dbReference type="GO" id="GO:0005509">
    <property type="term" value="F:calcium ion binding"/>
    <property type="evidence" value="ECO:0007669"/>
    <property type="project" value="InterPro"/>
</dbReference>
<accession>A0A915K404</accession>
<dbReference type="FunFam" id="1.10.220.10:FF:000001">
    <property type="entry name" value="Annexin"/>
    <property type="match status" value="1"/>
</dbReference>
<proteinExistence type="inferred from homology"/>
<evidence type="ECO:0000256" key="3">
    <source>
        <dbReference type="ARBA" id="ARBA00023216"/>
    </source>
</evidence>
<dbReference type="GO" id="GO:0001786">
    <property type="term" value="F:phosphatidylserine binding"/>
    <property type="evidence" value="ECO:0007669"/>
    <property type="project" value="TreeGrafter"/>
</dbReference>
<dbReference type="SUPFAM" id="SSF47874">
    <property type="entry name" value="Annexin"/>
    <property type="match status" value="1"/>
</dbReference>
<dbReference type="PANTHER" id="PTHR10502:SF102">
    <property type="entry name" value="ANNEXIN B11"/>
    <property type="match status" value="1"/>
</dbReference>
<dbReference type="FunFam" id="1.10.220.10:FF:000003">
    <property type="entry name" value="Annexin"/>
    <property type="match status" value="1"/>
</dbReference>
<dbReference type="PROSITE" id="PS51897">
    <property type="entry name" value="ANNEXIN_2"/>
    <property type="match status" value="3"/>
</dbReference>
<evidence type="ECO:0000256" key="4">
    <source>
        <dbReference type="RuleBase" id="RU003540"/>
    </source>
</evidence>
<dbReference type="InterPro" id="IPR037104">
    <property type="entry name" value="Annexin_sf"/>
</dbReference>
<dbReference type="OMA" id="HNTHERK"/>
<name>A0A915K404_ROMCU</name>
<keyword evidence="2 4" id="KW-0677">Repeat</keyword>
<evidence type="ECO:0000313" key="6">
    <source>
        <dbReference type="WBParaSite" id="nRc.2.0.1.t32937-RA"/>
    </source>
</evidence>
<dbReference type="InterPro" id="IPR018502">
    <property type="entry name" value="Annexin_repeat"/>
</dbReference>
<reference evidence="6" key="1">
    <citation type="submission" date="2022-11" db="UniProtKB">
        <authorList>
            <consortium name="WormBaseParasite"/>
        </authorList>
    </citation>
    <scope>IDENTIFICATION</scope>
</reference>
<protein>
    <recommendedName>
        <fullName evidence="4">Annexin</fullName>
    </recommendedName>
</protein>
<dbReference type="WBParaSite" id="nRc.2.0.1.t32937-RA">
    <property type="protein sequence ID" value="nRc.2.0.1.t32937-RA"/>
    <property type="gene ID" value="nRc.2.0.1.g32937"/>
</dbReference>